<dbReference type="EMBL" id="JBGMEH010000002">
    <property type="protein sequence ID" value="MFO3715709.1"/>
    <property type="molecule type" value="Genomic_DNA"/>
</dbReference>
<evidence type="ECO:0000313" key="2">
    <source>
        <dbReference type="EMBL" id="MFO3715709.1"/>
    </source>
</evidence>
<dbReference type="InterPro" id="IPR001509">
    <property type="entry name" value="Epimerase_deHydtase"/>
</dbReference>
<accession>A0ABW9MV64</accession>
<sequence>MEQVNKIFVLGGAGFLGYHTIKEAVARNYAVKTVDVVALPDDLKFNEESNVEFIVQNFFALSDAEIVEMIRGCDSFVYAGGVDDRIVPKKPARKFFYDTNVLPTARIARLAKEAGVRNFVLFGSYTSEFAENNDDLRAHNYQAEPYVETRLLQEKAAMYAGEGAMNVSVLRLPYIFGTMPGKVPMTSMYVDMLRDQKFMPVTTGGFATITVNQVGQAAISAIENGEHRKTYAVATGYMSYEDFYKKILNELGQAESTELQVMSFEELEEAYREDEKLTDAEGIEHAVRQVNMLRANSMEFRLPTDVAYEELRVKEEDIDKVADETIKAADLRKVDSSGD</sequence>
<dbReference type="Pfam" id="PF01370">
    <property type="entry name" value="Epimerase"/>
    <property type="match status" value="1"/>
</dbReference>
<dbReference type="Proteomes" id="UP001638015">
    <property type="component" value="Unassembled WGS sequence"/>
</dbReference>
<feature type="domain" description="NAD-dependent epimerase/dehydratase" evidence="1">
    <location>
        <begin position="7"/>
        <end position="189"/>
    </location>
</feature>
<evidence type="ECO:0000259" key="1">
    <source>
        <dbReference type="Pfam" id="PF01370"/>
    </source>
</evidence>
<proteinExistence type="predicted"/>
<dbReference type="InterPro" id="IPR051783">
    <property type="entry name" value="NAD(P)-dependent_oxidoreduct"/>
</dbReference>
<organism evidence="2 3">
    <name type="scientific">Anaerococcus cruorum</name>
    <dbReference type="NCBI Taxonomy" id="3115617"/>
    <lineage>
        <taxon>Bacteria</taxon>
        <taxon>Bacillati</taxon>
        <taxon>Bacillota</taxon>
        <taxon>Tissierellia</taxon>
        <taxon>Tissierellales</taxon>
        <taxon>Peptoniphilaceae</taxon>
        <taxon>Anaerococcus</taxon>
    </lineage>
</organism>
<dbReference type="InterPro" id="IPR036291">
    <property type="entry name" value="NAD(P)-bd_dom_sf"/>
</dbReference>
<gene>
    <name evidence="2" type="ORF">ACCQ40_02760</name>
</gene>
<dbReference type="PANTHER" id="PTHR48079">
    <property type="entry name" value="PROTEIN YEEZ"/>
    <property type="match status" value="1"/>
</dbReference>
<evidence type="ECO:0000313" key="3">
    <source>
        <dbReference type="Proteomes" id="UP001638015"/>
    </source>
</evidence>
<comment type="caution">
    <text evidence="2">The sequence shown here is derived from an EMBL/GenBank/DDBJ whole genome shotgun (WGS) entry which is preliminary data.</text>
</comment>
<dbReference type="PANTHER" id="PTHR48079:SF6">
    <property type="entry name" value="NAD(P)-BINDING DOMAIN-CONTAINING PROTEIN-RELATED"/>
    <property type="match status" value="1"/>
</dbReference>
<dbReference type="SUPFAM" id="SSF51735">
    <property type="entry name" value="NAD(P)-binding Rossmann-fold domains"/>
    <property type="match status" value="1"/>
</dbReference>
<dbReference type="Gene3D" id="3.40.50.720">
    <property type="entry name" value="NAD(P)-binding Rossmann-like Domain"/>
    <property type="match status" value="1"/>
</dbReference>
<dbReference type="RefSeq" id="WP_410032528.1">
    <property type="nucleotide sequence ID" value="NZ_JBGMEH010000002.1"/>
</dbReference>
<reference evidence="2 3" key="1">
    <citation type="journal article" date="2025" name="Anaerobe">
        <title>Description of Anaerococcus kampingiae sp. nov., Anaerococcus groningensis sp. nov., Anaerococcus martiniensis sp. nov., and Anaerococcus cruorum sp. nov., isolated from human clinical specimens.</title>
        <authorList>
            <person name="Boiten K.E."/>
            <person name="Meijer J."/>
            <person name="van Wezel E.M."/>
            <person name="Veloo A.C.M."/>
        </authorList>
    </citation>
    <scope>NUCLEOTIDE SEQUENCE [LARGE SCALE GENOMIC DNA]</scope>
    <source>
        <strain evidence="2 3">ENR1039</strain>
    </source>
</reference>
<keyword evidence="3" id="KW-1185">Reference proteome</keyword>
<name>A0ABW9MV64_9FIRM</name>
<protein>
    <submittedName>
        <fullName evidence="2">NAD-dependent epimerase/dehydratase family protein</fullName>
    </submittedName>
</protein>